<keyword evidence="1" id="KW-0548">Nucleotidyltransferase</keyword>
<feature type="compositionally biased region" description="Acidic residues" evidence="3">
    <location>
        <begin position="1353"/>
        <end position="1368"/>
    </location>
</feature>
<feature type="compositionally biased region" description="Low complexity" evidence="3">
    <location>
        <begin position="246"/>
        <end position="259"/>
    </location>
</feature>
<keyword evidence="2" id="KW-0175">Coiled coil</keyword>
<gene>
    <name evidence="5" type="ORF">C8A01DRAFT_40603</name>
</gene>
<evidence type="ECO:0000256" key="2">
    <source>
        <dbReference type="SAM" id="Coils"/>
    </source>
</evidence>
<dbReference type="EMBL" id="MU854562">
    <property type="protein sequence ID" value="KAK4032951.1"/>
    <property type="molecule type" value="Genomic_DNA"/>
</dbReference>
<dbReference type="GO" id="GO:0031380">
    <property type="term" value="C:nuclear RNA-directed RNA polymerase complex"/>
    <property type="evidence" value="ECO:0007669"/>
    <property type="project" value="TreeGrafter"/>
</dbReference>
<sequence length="1368" mass="152977">MAAVPGAAFPVTPSKIVGSVAVEKVVRSLNDDYGLGIEMPDPTLSPSRRKQLSAQDEQYARWDRICRGIQFLYYQRGNTLDQALGAFFNEAKAASLRWVPKPRADPGTLPSATTPPKAQTAGQQWNLQSILISVIDGYKAHAMPALLLPRPSGTPVSARRGDRDAGSPKSAPESPDSPASKRSFDSDDDHDTKRLRGKVPAIPRGPSPTPSAFTDALDNVPTRRRLGYPPENWSPQRRQPDERSNSSRSSNGSSVSSIFSHRDGHLSTQTTLDGDSREQKRSVAAPTHPSPPRFNVAHRSGPRVPTIPGRANAAQQSPPQSSALSTDSSDFREPSGASLDQIPGSAWARDDEPLDTGKLSALQSRLQNIWPKFPRWLRDAPLAVAWEITRICLHCKVDLEDDTLKYDPKWATSDMLGIWRSLIQLDVFRGKSFPERPSADAFAAALTNFESRGNTVVMSAALEFNPSKSGPLFLLDMKPLRFDEGCRLTRRFGPDRFLEILIPSPTALNAPSIVKDSDGGADQIIRWLTQRPHSLVGRQWQAFYSKDAGYRKPAKDFKLGPDAKATFKERVHFFAENGPNFRATAIRSRRDIPTDTPQQRAQIRVSQMLDWLLQLEQNEWQPHLKLFSRIQLGLSKTFPAVTFEADQIHHHPEDILSPIGKVMNDGIGRMSRSVARRVRDALGLSDIPSAIQGRMGSAKGMWLMDVDDSGDTDWIETYPSQRKWECDSTDPYHRTLEVRSVASELKPASLNLQFLPVLEDRAKDKARMRRAIGNRLMSDLEKQFEDQKTALKRPLQFRQWVNENSNNRSERVKHGQMPFLGGLPENKSEILSYLLNSGFDPKTQKYLQDLAWELQKQKCDILRTKLNIKVGRSAYIYMVIDFWGVLEENEVHVGFSSKFRDESDDISYTLLADCDVLVARSPAHFVSDVQKVRAVFKPELHALKDVIVFSAKGNIPLAEKLSGGDYDGDMAWVCWDPDIVENFDNADMPEEPDLSAYLGKDKTTFKELVRQTGQAGHCARHEAVYDMINKSFQFAMQPNYLGICTNYKERFCYHNNSVSNTAAVYLSTLVGKLVDQSKQGIIFTAECWDRFRRDNFRGKMFFEDPAYKGDHWGGPGEPRHIIDYLKFSIAKPAIDRELESFHKSMATEKRSSAENAEDAAHHWDPDLAVYHEHFKELTKTSRSLKALLEALTNAISAVEREWKRLVSSRDSSLGTYPEKVKQVYAKWLAVDLASVVSREGSNRLDPKTAALLDPQFLADRGAGATGYWALLRASVAFKAYYKKNPKFVWQMAGCQLAFIKAQVGSGVAGGGAEGMPLLVVPLMYAGLAPDGRFVKQYIARLEGDGSEYPGVDGGEEDEGDAEREDDVD</sequence>
<feature type="domain" description="RDRP core" evidence="4">
    <location>
        <begin position="477"/>
        <end position="1129"/>
    </location>
</feature>
<feature type="region of interest" description="Disordered" evidence="3">
    <location>
        <begin position="1344"/>
        <end position="1368"/>
    </location>
</feature>
<feature type="region of interest" description="Disordered" evidence="3">
    <location>
        <begin position="101"/>
        <end position="122"/>
    </location>
</feature>
<feature type="region of interest" description="Disordered" evidence="3">
    <location>
        <begin position="147"/>
        <end position="352"/>
    </location>
</feature>
<evidence type="ECO:0000313" key="6">
    <source>
        <dbReference type="Proteomes" id="UP001303115"/>
    </source>
</evidence>
<dbReference type="GO" id="GO:0003723">
    <property type="term" value="F:RNA binding"/>
    <property type="evidence" value="ECO:0007669"/>
    <property type="project" value="UniProtKB-KW"/>
</dbReference>
<dbReference type="PANTHER" id="PTHR23079:SF14">
    <property type="entry name" value="RNA-DEPENDENT RNA POLYMERASE"/>
    <property type="match status" value="1"/>
</dbReference>
<keyword evidence="1" id="KW-0808">Transferase</keyword>
<keyword evidence="1" id="KW-0696">RNA-directed RNA polymerase</keyword>
<feature type="compositionally biased region" description="Basic and acidic residues" evidence="3">
    <location>
        <begin position="182"/>
        <end position="194"/>
    </location>
</feature>
<dbReference type="EC" id="2.7.7.48" evidence="1"/>
<comment type="caution">
    <text evidence="5">The sequence shown here is derived from an EMBL/GenBank/DDBJ whole genome shotgun (WGS) entry which is preliminary data.</text>
</comment>
<feature type="coiled-coil region" evidence="2">
    <location>
        <begin position="1174"/>
        <end position="1201"/>
    </location>
</feature>
<protein>
    <recommendedName>
        <fullName evidence="1">RNA-dependent RNA polymerase</fullName>
        <ecNumber evidence="1">2.7.7.48</ecNumber>
    </recommendedName>
</protein>
<organism evidence="5 6">
    <name type="scientific">Parachaetomium inaequale</name>
    <dbReference type="NCBI Taxonomy" id="2588326"/>
    <lineage>
        <taxon>Eukaryota</taxon>
        <taxon>Fungi</taxon>
        <taxon>Dikarya</taxon>
        <taxon>Ascomycota</taxon>
        <taxon>Pezizomycotina</taxon>
        <taxon>Sordariomycetes</taxon>
        <taxon>Sordariomycetidae</taxon>
        <taxon>Sordariales</taxon>
        <taxon>Chaetomiaceae</taxon>
        <taxon>Parachaetomium</taxon>
    </lineage>
</organism>
<dbReference type="GO" id="GO:0003968">
    <property type="term" value="F:RNA-directed RNA polymerase activity"/>
    <property type="evidence" value="ECO:0007669"/>
    <property type="project" value="UniProtKB-KW"/>
</dbReference>
<dbReference type="PANTHER" id="PTHR23079">
    <property type="entry name" value="RNA-DEPENDENT RNA POLYMERASE"/>
    <property type="match status" value="1"/>
</dbReference>
<evidence type="ECO:0000259" key="4">
    <source>
        <dbReference type="Pfam" id="PF05183"/>
    </source>
</evidence>
<feature type="compositionally biased region" description="Low complexity" evidence="3">
    <location>
        <begin position="313"/>
        <end position="323"/>
    </location>
</feature>
<dbReference type="Proteomes" id="UP001303115">
    <property type="component" value="Unassembled WGS sequence"/>
</dbReference>
<name>A0AAN6SLN1_9PEZI</name>
<keyword evidence="6" id="KW-1185">Reference proteome</keyword>
<dbReference type="InterPro" id="IPR007855">
    <property type="entry name" value="RDRP"/>
</dbReference>
<reference evidence="6" key="1">
    <citation type="journal article" date="2023" name="Mol. Phylogenet. Evol.">
        <title>Genome-scale phylogeny and comparative genomics of the fungal order Sordariales.</title>
        <authorList>
            <person name="Hensen N."/>
            <person name="Bonometti L."/>
            <person name="Westerberg I."/>
            <person name="Brannstrom I.O."/>
            <person name="Guillou S."/>
            <person name="Cros-Aarteil S."/>
            <person name="Calhoun S."/>
            <person name="Haridas S."/>
            <person name="Kuo A."/>
            <person name="Mondo S."/>
            <person name="Pangilinan J."/>
            <person name="Riley R."/>
            <person name="LaButti K."/>
            <person name="Andreopoulos B."/>
            <person name="Lipzen A."/>
            <person name="Chen C."/>
            <person name="Yan M."/>
            <person name="Daum C."/>
            <person name="Ng V."/>
            <person name="Clum A."/>
            <person name="Steindorff A."/>
            <person name="Ohm R.A."/>
            <person name="Martin F."/>
            <person name="Silar P."/>
            <person name="Natvig D.O."/>
            <person name="Lalanne C."/>
            <person name="Gautier V."/>
            <person name="Ament-Velasquez S.L."/>
            <person name="Kruys A."/>
            <person name="Hutchinson M.I."/>
            <person name="Powell A.J."/>
            <person name="Barry K."/>
            <person name="Miller A.N."/>
            <person name="Grigoriev I.V."/>
            <person name="Debuchy R."/>
            <person name="Gladieux P."/>
            <person name="Hiltunen Thoren M."/>
            <person name="Johannesson H."/>
        </authorList>
    </citation>
    <scope>NUCLEOTIDE SEQUENCE [LARGE SCALE GENOMIC DNA]</scope>
    <source>
        <strain evidence="6">CBS 284.82</strain>
    </source>
</reference>
<feature type="compositionally biased region" description="Polar residues" evidence="3">
    <location>
        <begin position="110"/>
        <end position="122"/>
    </location>
</feature>
<evidence type="ECO:0000313" key="5">
    <source>
        <dbReference type="EMBL" id="KAK4032951.1"/>
    </source>
</evidence>
<dbReference type="GO" id="GO:0030422">
    <property type="term" value="P:siRNA processing"/>
    <property type="evidence" value="ECO:0007669"/>
    <property type="project" value="TreeGrafter"/>
</dbReference>
<dbReference type="InterPro" id="IPR057596">
    <property type="entry name" value="RDRP_core"/>
</dbReference>
<evidence type="ECO:0000256" key="3">
    <source>
        <dbReference type="SAM" id="MobiDB-lite"/>
    </source>
</evidence>
<evidence type="ECO:0000256" key="1">
    <source>
        <dbReference type="RuleBase" id="RU363098"/>
    </source>
</evidence>
<dbReference type="Pfam" id="PF05183">
    <property type="entry name" value="RdRP"/>
    <property type="match status" value="1"/>
</dbReference>
<accession>A0AAN6SLN1</accession>
<keyword evidence="1" id="KW-0694">RNA-binding</keyword>
<comment type="catalytic activity">
    <reaction evidence="1">
        <text>RNA(n) + a ribonucleoside 5'-triphosphate = RNA(n+1) + diphosphate</text>
        <dbReference type="Rhea" id="RHEA:21248"/>
        <dbReference type="Rhea" id="RHEA-COMP:14527"/>
        <dbReference type="Rhea" id="RHEA-COMP:17342"/>
        <dbReference type="ChEBI" id="CHEBI:33019"/>
        <dbReference type="ChEBI" id="CHEBI:61557"/>
        <dbReference type="ChEBI" id="CHEBI:140395"/>
        <dbReference type="EC" id="2.7.7.48"/>
    </reaction>
</comment>
<comment type="similarity">
    <text evidence="1">Belongs to the RdRP family.</text>
</comment>
<proteinExistence type="inferred from homology"/>
<dbReference type="Gene3D" id="1.10.8.790">
    <property type="entry name" value="RNA-dependent RNA polymerase, slab domain, helical subdomain-like"/>
    <property type="match status" value="1"/>
</dbReference>